<dbReference type="Proteomes" id="UP000515129">
    <property type="component" value="Chromosome 29"/>
</dbReference>
<keyword evidence="1" id="KW-1185">Reference proteome</keyword>
<dbReference type="RefSeq" id="XP_026066023.1">
    <property type="nucleotide sequence ID" value="XM_026210238.1"/>
</dbReference>
<gene>
    <name evidence="2 3" type="primary">LOC113048443</name>
</gene>
<name>A0A6P6K1K2_CARAU</name>
<evidence type="ECO:0000313" key="1">
    <source>
        <dbReference type="Proteomes" id="UP000515129"/>
    </source>
</evidence>
<evidence type="ECO:0000313" key="2">
    <source>
        <dbReference type="RefSeq" id="XP_026066022.1"/>
    </source>
</evidence>
<dbReference type="RefSeq" id="XP_026066022.1">
    <property type="nucleotide sequence ID" value="XM_026210237.1"/>
</dbReference>
<organism evidence="1 3">
    <name type="scientific">Carassius auratus</name>
    <name type="common">Goldfish</name>
    <dbReference type="NCBI Taxonomy" id="7957"/>
    <lineage>
        <taxon>Eukaryota</taxon>
        <taxon>Metazoa</taxon>
        <taxon>Chordata</taxon>
        <taxon>Craniata</taxon>
        <taxon>Vertebrata</taxon>
        <taxon>Euteleostomi</taxon>
        <taxon>Actinopterygii</taxon>
        <taxon>Neopterygii</taxon>
        <taxon>Teleostei</taxon>
        <taxon>Ostariophysi</taxon>
        <taxon>Cypriniformes</taxon>
        <taxon>Cyprinidae</taxon>
        <taxon>Cyprininae</taxon>
        <taxon>Carassius</taxon>
    </lineage>
</organism>
<sequence>MAALSPQAMILRVVEPDRARKLKLSSRPASVDALIAVIKEQLEIDLDFSLKYEDPDFDGKLTSLSDIDELPQKAVVHVSFEQDSSSVASTETMSSVSSSERGRRWPSHIFPIPTFSFDVELRLREGNAEFEKNNKQLQLTRDIKHDILEKLASVMYGYKAYPSDKEIAMVAEALVVKHPCLKEAGSQTGWNGWKNSLKFKMGNYRSKMRRAGCPEITVNAGKRSAMNPDNESSHSNIKRPKRAEVNFLPNFPQGENPSTLEQLRQKIVDEMKKAEKNLPLIKKMMQTTFALRRQTIVKTCPPVKELMELWPALKMESEVYAEFQRITNENLPNTFYSELDRHLPRLMTLFRQKASRTGKTSDTLTEILRIHDDQEFHDIHTKRVTVLHALPVYLREDVSGFLRTCMDTSDEPELLDVAVALLTVIKDNDTSPVHFQPVKISVVIESEIVGSLSRFADAFLVMFGLIYALHLNYPRGLTNTFEFIQKILLGLDEGKLSPKLQSLKNDLMCM</sequence>
<reference evidence="2 3" key="1">
    <citation type="submission" date="2025-04" db="UniProtKB">
        <authorList>
            <consortium name="RefSeq"/>
        </authorList>
    </citation>
    <scope>IDENTIFICATION</scope>
    <source>
        <strain evidence="2 3">Wakin</strain>
        <tissue evidence="2 3">Muscle</tissue>
    </source>
</reference>
<proteinExistence type="predicted"/>
<dbReference type="GeneTree" id="ENSGT00950000182912"/>
<dbReference type="PANTHER" id="PTHR31025">
    <property type="entry name" value="SI:CH211-196P9.1-RELATED"/>
    <property type="match status" value="1"/>
</dbReference>
<dbReference type="OrthoDB" id="8948707at2759"/>
<protein>
    <submittedName>
        <fullName evidence="2 3">Uncharacterized protein LOC113048443</fullName>
    </submittedName>
</protein>
<dbReference type="PANTHER" id="PTHR31025:SF19">
    <property type="entry name" value="SI:CH73-42K18.1-RELATED"/>
    <property type="match status" value="1"/>
</dbReference>
<dbReference type="GeneID" id="113048443"/>
<evidence type="ECO:0000313" key="3">
    <source>
        <dbReference type="RefSeq" id="XP_026066023.1"/>
    </source>
</evidence>
<dbReference type="KEGG" id="caua:113048443"/>
<accession>A0A6P6K1K2</accession>
<dbReference type="AlphaFoldDB" id="A0A6P6K1K2"/>